<sequence>MTGMRGHRGRLRRCHWVEGGREMAGPLTGLRVIELAGIGPGRMLR</sequence>
<reference evidence="1" key="1">
    <citation type="submission" date="2014-01" db="EMBL/GenBank/DDBJ databases">
        <authorList>
            <person name="Brown-Elliot B."/>
            <person name="Wallace R."/>
            <person name="Lenaerts A."/>
            <person name="Ordway D."/>
            <person name="DeGroote M.A."/>
            <person name="Parker T."/>
            <person name="Sizemore C."/>
            <person name="Tallon L.J."/>
            <person name="Sadzewicz L.K."/>
            <person name="Sengamalay N."/>
            <person name="Fraser C.M."/>
            <person name="Hine E."/>
            <person name="Shefchek K.A."/>
            <person name="Das S.P."/>
            <person name="Tettelin H."/>
        </authorList>
    </citation>
    <scope>NUCLEOTIDE SEQUENCE [LARGE SCALE GENOMIC DNA]</scope>
    <source>
        <strain evidence="1">4042</strain>
    </source>
</reference>
<name>X8DZS1_MYCXE</name>
<dbReference type="AlphaFoldDB" id="X8DZS1"/>
<dbReference type="PATRIC" id="fig|1299334.3.peg.853"/>
<organism evidence="1">
    <name type="scientific">Mycobacterium xenopi 4042</name>
    <dbReference type="NCBI Taxonomy" id="1299334"/>
    <lineage>
        <taxon>Bacteria</taxon>
        <taxon>Bacillati</taxon>
        <taxon>Actinomycetota</taxon>
        <taxon>Actinomycetes</taxon>
        <taxon>Mycobacteriales</taxon>
        <taxon>Mycobacteriaceae</taxon>
        <taxon>Mycobacterium</taxon>
    </lineage>
</organism>
<dbReference type="EMBL" id="JAOB01000011">
    <property type="protein sequence ID" value="EUA73183.1"/>
    <property type="molecule type" value="Genomic_DNA"/>
</dbReference>
<comment type="caution">
    <text evidence="1">The sequence shown here is derived from an EMBL/GenBank/DDBJ whole genome shotgun (WGS) entry which is preliminary data.</text>
</comment>
<protein>
    <submittedName>
        <fullName evidence="1">Uncharacterized protein</fullName>
    </submittedName>
</protein>
<evidence type="ECO:0000313" key="1">
    <source>
        <dbReference type="EMBL" id="EUA73183.1"/>
    </source>
</evidence>
<accession>X8DZS1</accession>
<proteinExistence type="predicted"/>
<gene>
    <name evidence="1" type="ORF">I553_9339</name>
</gene>